<sequence>MSVCQRSSPIRRKGETSHDPTSGTSLVCDIQCRKTRKRNGDFPVQSTGVDVGVHKFAVQSDGTKVENPRFLLKEEKKLKRTQKKLSRMKQGSNNWKKQRQNVQQLHIKVANQRRDFLHKRSYHLSKTRFPACPIITFHNCKKGSCAAIVHHG</sequence>
<dbReference type="EMBL" id="CP031092">
    <property type="protein sequence ID" value="AXF56369.1"/>
    <property type="molecule type" value="Genomic_DNA"/>
</dbReference>
<feature type="region of interest" description="Disordered" evidence="1">
    <location>
        <begin position="79"/>
        <end position="99"/>
    </location>
</feature>
<dbReference type="Proteomes" id="UP000252100">
    <property type="component" value="Chromosome"/>
</dbReference>
<feature type="region of interest" description="Disordered" evidence="1">
    <location>
        <begin position="1"/>
        <end position="25"/>
    </location>
</feature>
<dbReference type="KEGG" id="rue:DT065_10290"/>
<keyword evidence="4" id="KW-1185">Reference proteome</keyword>
<name>A0A345BZI8_9BACI</name>
<gene>
    <name evidence="3" type="ORF">DT065_10290</name>
</gene>
<accession>A0A345BZI8</accession>
<organism evidence="3 4">
    <name type="scientific">Salicibibacter kimchii</name>
    <dbReference type="NCBI Taxonomy" id="2099786"/>
    <lineage>
        <taxon>Bacteria</taxon>
        <taxon>Bacillati</taxon>
        <taxon>Bacillota</taxon>
        <taxon>Bacilli</taxon>
        <taxon>Bacillales</taxon>
        <taxon>Bacillaceae</taxon>
        <taxon>Salicibibacter</taxon>
    </lineage>
</organism>
<proteinExistence type="predicted"/>
<evidence type="ECO:0000313" key="4">
    <source>
        <dbReference type="Proteomes" id="UP000252100"/>
    </source>
</evidence>
<protein>
    <recommendedName>
        <fullName evidence="2">Probable transposase IS891/IS1136/IS1341 domain-containing protein</fullName>
    </recommendedName>
</protein>
<evidence type="ECO:0000256" key="1">
    <source>
        <dbReference type="SAM" id="MobiDB-lite"/>
    </source>
</evidence>
<evidence type="ECO:0000259" key="2">
    <source>
        <dbReference type="Pfam" id="PF01385"/>
    </source>
</evidence>
<feature type="compositionally biased region" description="Polar residues" evidence="1">
    <location>
        <begin position="89"/>
        <end position="99"/>
    </location>
</feature>
<dbReference type="AlphaFoldDB" id="A0A345BZI8"/>
<feature type="domain" description="Probable transposase IS891/IS1136/IS1341" evidence="2">
    <location>
        <begin position="43"/>
        <end position="127"/>
    </location>
</feature>
<reference evidence="3 4" key="1">
    <citation type="journal article" date="2018" name="J. Microbiol.">
        <title>Salicibibacter kimchii gen. nov., sp. nov., a moderately halophilic and alkalitolerant bacterium in the family Bacillaceae, isolated from kimchi.</title>
        <authorList>
            <person name="Jang J.Y."/>
            <person name="Oh Y.J."/>
            <person name="Lim S.K."/>
            <person name="Park H.K."/>
            <person name="Lee C."/>
            <person name="Kim J.Y."/>
            <person name="Lee M.A."/>
            <person name="Choi H.J."/>
        </authorList>
    </citation>
    <scope>NUCLEOTIDE SEQUENCE [LARGE SCALE GENOMIC DNA]</scope>
    <source>
        <strain evidence="3 4">NKC1-1</strain>
    </source>
</reference>
<evidence type="ECO:0000313" key="3">
    <source>
        <dbReference type="EMBL" id="AXF56369.1"/>
    </source>
</evidence>
<dbReference type="InterPro" id="IPR001959">
    <property type="entry name" value="Transposase"/>
</dbReference>
<dbReference type="Pfam" id="PF01385">
    <property type="entry name" value="OrfB_IS605"/>
    <property type="match status" value="1"/>
</dbReference>